<dbReference type="PANTHER" id="PTHR24355:SF30">
    <property type="entry name" value="SERINE_THREONINE-PROTEIN KINASE 32B ISOFORM X1"/>
    <property type="match status" value="1"/>
</dbReference>
<sequence>MVERRDTGKVYALKYIAKAQVIKMEAVRNILRERHILENLDHVFVVNLRFAFQDDEYMYMCMDLMMGGDLRFHMNRKTFNESTVRFWIAELSSAVNHLHSLGIVHRDIKPDNVLLDSDGHAHLTDFNIGCNLTEEKPILMSQSGTVAYMAPEVFKGTGYGTSVDWWAIGVLFYECIYNQRPFQTETIAELKRAIQHQKIEYPAKEGVSRECIEAMNGFLTRDPRERLGAQSGMYGIRYHPFFEEAAYQHNMSVDQWWQLLETKRLTPEYRPPSENANFDATFDMEELLLDDDPLTYSSTRKRAQRIQREKDRAIKEESARQKAEDEEAHAVQVAAAKAMEEMNKNIEESLRRLSIKAAAKAAAGSSTSSSLNKKDSRSNLGGNSDGYPPTQPTIQTKAHTFSEPGTRQVPGLHQTLSSCDSQSSSQYQQSVASVLSRQTQFQSIPLSPIDTPPNGSREFPTPTSPTAVVVVPQLRFPSSPPPDRDFVRQTDYNPPMAPSWPRPLSPELHPASFYLRPKLTANSSGLPIAVSTATMTVGPKNKEPMLRKSASGEGFGITSVSLSNPADFGEMERQQLLKKASSLSLKRNHDYQVIMGGSIAGSTNGAGVEVAANESMADHMLSSSLVGHDLPMLSPQPQSTKYIPFQPDGDAALPQQAISSPVIIPVPLDHSISRQRRIPTQQPVAQSLRRPTTPTTGGIRSTATGGGTLGAVNIAGAAAAASEAAILANMSEKEREVFLMELIDREFTTFDYTVYESYNGLVDPVTMSVGDPPEWVRSRDK</sequence>
<keyword evidence="3" id="KW-0547">Nucleotide-binding</keyword>
<feature type="compositionally biased region" description="Low complexity" evidence="6">
    <location>
        <begin position="361"/>
        <end position="371"/>
    </location>
</feature>
<feature type="region of interest" description="Disordered" evidence="6">
    <location>
        <begin position="402"/>
        <end position="421"/>
    </location>
</feature>
<dbReference type="InterPro" id="IPR011009">
    <property type="entry name" value="Kinase-like_dom_sf"/>
</dbReference>
<dbReference type="GO" id="GO:0005524">
    <property type="term" value="F:ATP binding"/>
    <property type="evidence" value="ECO:0007669"/>
    <property type="project" value="UniProtKB-KW"/>
</dbReference>
<dbReference type="PROSITE" id="PS50011">
    <property type="entry name" value="PROTEIN_KINASE_DOM"/>
    <property type="match status" value="1"/>
</dbReference>
<dbReference type="InterPro" id="IPR008271">
    <property type="entry name" value="Ser/Thr_kinase_AS"/>
</dbReference>
<evidence type="ECO:0000256" key="6">
    <source>
        <dbReference type="SAM" id="MobiDB-lite"/>
    </source>
</evidence>
<evidence type="ECO:0000313" key="8">
    <source>
        <dbReference type="EMBL" id="KAF9583717.1"/>
    </source>
</evidence>
<dbReference type="Pfam" id="PF00069">
    <property type="entry name" value="Pkinase"/>
    <property type="match status" value="1"/>
</dbReference>
<keyword evidence="1" id="KW-0723">Serine/threonine-protein kinase</keyword>
<comment type="caution">
    <text evidence="8">The sequence shown here is derived from an EMBL/GenBank/DDBJ whole genome shotgun (WGS) entry which is preliminary data.</text>
</comment>
<protein>
    <recommendedName>
        <fullName evidence="7">Protein kinase domain-containing protein</fullName>
    </recommendedName>
</protein>
<proteinExistence type="predicted"/>
<feature type="compositionally biased region" description="Basic and acidic residues" evidence="6">
    <location>
        <begin position="306"/>
        <end position="323"/>
    </location>
</feature>
<dbReference type="GO" id="GO:0004703">
    <property type="term" value="F:G protein-coupled receptor kinase activity"/>
    <property type="evidence" value="ECO:0007669"/>
    <property type="project" value="TreeGrafter"/>
</dbReference>
<evidence type="ECO:0000256" key="1">
    <source>
        <dbReference type="ARBA" id="ARBA00022527"/>
    </source>
</evidence>
<dbReference type="PANTHER" id="PTHR24355">
    <property type="entry name" value="G PROTEIN-COUPLED RECEPTOR KINASE/RIBOSOMAL PROTEIN S6 KINASE"/>
    <property type="match status" value="1"/>
</dbReference>
<dbReference type="SUPFAM" id="SSF56112">
    <property type="entry name" value="Protein kinase-like (PK-like)"/>
    <property type="match status" value="1"/>
</dbReference>
<name>A0A9P6FXT8_9FUNG</name>
<dbReference type="InterPro" id="IPR000719">
    <property type="entry name" value="Prot_kinase_dom"/>
</dbReference>
<gene>
    <name evidence="8" type="ORF">BGW38_008775</name>
</gene>
<evidence type="ECO:0000256" key="2">
    <source>
        <dbReference type="ARBA" id="ARBA00022679"/>
    </source>
</evidence>
<dbReference type="AlphaFoldDB" id="A0A9P6FXT8"/>
<feature type="region of interest" description="Disordered" evidence="6">
    <location>
        <begin position="444"/>
        <end position="464"/>
    </location>
</feature>
<evidence type="ECO:0000256" key="5">
    <source>
        <dbReference type="ARBA" id="ARBA00022840"/>
    </source>
</evidence>
<evidence type="ECO:0000256" key="3">
    <source>
        <dbReference type="ARBA" id="ARBA00022741"/>
    </source>
</evidence>
<dbReference type="OrthoDB" id="354826at2759"/>
<keyword evidence="4" id="KW-0418">Kinase</keyword>
<dbReference type="SMART" id="SM00220">
    <property type="entry name" value="S_TKc"/>
    <property type="match status" value="1"/>
</dbReference>
<dbReference type="GO" id="GO:0001664">
    <property type="term" value="F:G protein-coupled receptor binding"/>
    <property type="evidence" value="ECO:0007669"/>
    <property type="project" value="TreeGrafter"/>
</dbReference>
<dbReference type="GO" id="GO:0007186">
    <property type="term" value="P:G protein-coupled receptor signaling pathway"/>
    <property type="evidence" value="ECO:0007669"/>
    <property type="project" value="TreeGrafter"/>
</dbReference>
<accession>A0A9P6FXT8</accession>
<feature type="compositionally biased region" description="Low complexity" evidence="6">
    <location>
        <begin position="689"/>
        <end position="698"/>
    </location>
</feature>
<feature type="region of interest" description="Disordered" evidence="6">
    <location>
        <begin position="361"/>
        <end position="396"/>
    </location>
</feature>
<dbReference type="PROSITE" id="PS00108">
    <property type="entry name" value="PROTEIN_KINASE_ST"/>
    <property type="match status" value="1"/>
</dbReference>
<feature type="region of interest" description="Disordered" evidence="6">
    <location>
        <begin position="678"/>
        <end position="704"/>
    </location>
</feature>
<evidence type="ECO:0000259" key="7">
    <source>
        <dbReference type="PROSITE" id="PS50011"/>
    </source>
</evidence>
<dbReference type="Gene3D" id="1.10.510.10">
    <property type="entry name" value="Transferase(Phosphotransferase) domain 1"/>
    <property type="match status" value="1"/>
</dbReference>
<dbReference type="EMBL" id="JAABOA010000615">
    <property type="protein sequence ID" value="KAF9583717.1"/>
    <property type="molecule type" value="Genomic_DNA"/>
</dbReference>
<keyword evidence="9" id="KW-1185">Reference proteome</keyword>
<keyword evidence="2" id="KW-0808">Transferase</keyword>
<dbReference type="Gene3D" id="3.30.200.20">
    <property type="entry name" value="Phosphorylase Kinase, domain 1"/>
    <property type="match status" value="1"/>
</dbReference>
<dbReference type="FunFam" id="1.10.510.10:FF:000469">
    <property type="entry name" value="Serine/threonine-protein kinase 32B"/>
    <property type="match status" value="1"/>
</dbReference>
<organism evidence="8 9">
    <name type="scientific">Lunasporangiospora selenospora</name>
    <dbReference type="NCBI Taxonomy" id="979761"/>
    <lineage>
        <taxon>Eukaryota</taxon>
        <taxon>Fungi</taxon>
        <taxon>Fungi incertae sedis</taxon>
        <taxon>Mucoromycota</taxon>
        <taxon>Mortierellomycotina</taxon>
        <taxon>Mortierellomycetes</taxon>
        <taxon>Mortierellales</taxon>
        <taxon>Mortierellaceae</taxon>
        <taxon>Lunasporangiospora</taxon>
    </lineage>
</organism>
<dbReference type="Proteomes" id="UP000780801">
    <property type="component" value="Unassembled WGS sequence"/>
</dbReference>
<evidence type="ECO:0000313" key="9">
    <source>
        <dbReference type="Proteomes" id="UP000780801"/>
    </source>
</evidence>
<feature type="region of interest" description="Disordered" evidence="6">
    <location>
        <begin position="299"/>
        <end position="328"/>
    </location>
</feature>
<evidence type="ECO:0000256" key="4">
    <source>
        <dbReference type="ARBA" id="ARBA00022777"/>
    </source>
</evidence>
<keyword evidence="5" id="KW-0067">ATP-binding</keyword>
<reference evidence="8" key="1">
    <citation type="journal article" date="2020" name="Fungal Divers.">
        <title>Resolving the Mortierellaceae phylogeny through synthesis of multi-gene phylogenetics and phylogenomics.</title>
        <authorList>
            <person name="Vandepol N."/>
            <person name="Liber J."/>
            <person name="Desiro A."/>
            <person name="Na H."/>
            <person name="Kennedy M."/>
            <person name="Barry K."/>
            <person name="Grigoriev I.V."/>
            <person name="Miller A.N."/>
            <person name="O'Donnell K."/>
            <person name="Stajich J.E."/>
            <person name="Bonito G."/>
        </authorList>
    </citation>
    <scope>NUCLEOTIDE SEQUENCE</scope>
    <source>
        <strain evidence="8">KOD1015</strain>
    </source>
</reference>
<dbReference type="GO" id="GO:0009966">
    <property type="term" value="P:regulation of signal transduction"/>
    <property type="evidence" value="ECO:0007669"/>
    <property type="project" value="TreeGrafter"/>
</dbReference>
<feature type="domain" description="Protein kinase" evidence="7">
    <location>
        <begin position="1"/>
        <end position="242"/>
    </location>
</feature>